<accession>A0A2N8ZKE0</accession>
<feature type="domain" description="HTH araC/xylS-type" evidence="4">
    <location>
        <begin position="196"/>
        <end position="294"/>
    </location>
</feature>
<dbReference type="PANTHER" id="PTHR43280">
    <property type="entry name" value="ARAC-FAMILY TRANSCRIPTIONAL REGULATOR"/>
    <property type="match status" value="1"/>
</dbReference>
<dbReference type="Gene3D" id="1.10.10.60">
    <property type="entry name" value="Homeodomain-like"/>
    <property type="match status" value="1"/>
</dbReference>
<dbReference type="EMBL" id="LT960612">
    <property type="protein sequence ID" value="SON52380.1"/>
    <property type="molecule type" value="Genomic_DNA"/>
</dbReference>
<evidence type="ECO:0000256" key="1">
    <source>
        <dbReference type="ARBA" id="ARBA00023015"/>
    </source>
</evidence>
<proteinExistence type="predicted"/>
<keyword evidence="2 5" id="KW-0238">DNA-binding</keyword>
<sequence>MFKKPENLCEFDMSKFQPKNHWQDEIHLGDDCRERFLTQSDFPEFVDNSVFMAGLTVLQDEYHVERSDPSIHTLLFTLEGRGVLITVDDVRVIEPNTVTLLPAHQPFRFEILSADDGWKMSWMLLDNVAKWLPLISQGQRIENTPSCEQLWSFLSLLHNEIDGRVSYRKLFVSELSRLLIGSAHQDAPSNTIIRVQSVFNDVESQLHHPWSVKAIAEQSFIGVEQLNRICKQLYGCTTQQRLIALRMEKATDLLHYKDWSIGMIAQRLGYPDPFNFTHRFRQYHGCSPRDYRRKLDL</sequence>
<keyword evidence="3" id="KW-0804">Transcription</keyword>
<evidence type="ECO:0000256" key="3">
    <source>
        <dbReference type="ARBA" id="ARBA00023163"/>
    </source>
</evidence>
<dbReference type="PROSITE" id="PS01124">
    <property type="entry name" value="HTH_ARAC_FAMILY_2"/>
    <property type="match status" value="1"/>
</dbReference>
<evidence type="ECO:0000313" key="5">
    <source>
        <dbReference type="EMBL" id="SON52380.1"/>
    </source>
</evidence>
<name>A0A2N8ZKE0_9VIBR</name>
<dbReference type="InterPro" id="IPR037923">
    <property type="entry name" value="HTH-like"/>
</dbReference>
<dbReference type="InterPro" id="IPR018060">
    <property type="entry name" value="HTH_AraC"/>
</dbReference>
<keyword evidence="1" id="KW-0805">Transcription regulation</keyword>
<keyword evidence="6" id="KW-1185">Reference proteome</keyword>
<reference evidence="5 6" key="1">
    <citation type="submission" date="2017-10" db="EMBL/GenBank/DDBJ databases">
        <authorList>
            <person name="Banno H."/>
            <person name="Chua N.-H."/>
        </authorList>
    </citation>
    <scope>NUCLEOTIDE SEQUENCE [LARGE SCALE GENOMIC DNA]</scope>
    <source>
        <strain evidence="5">Vibrio tapetis CECT4600</strain>
    </source>
</reference>
<dbReference type="KEGG" id="vta:B0769"/>
<dbReference type="Pfam" id="PF12833">
    <property type="entry name" value="HTH_18"/>
    <property type="match status" value="1"/>
</dbReference>
<dbReference type="InterPro" id="IPR018062">
    <property type="entry name" value="HTH_AraC-typ_CS"/>
</dbReference>
<dbReference type="SUPFAM" id="SSF46689">
    <property type="entry name" value="Homeodomain-like"/>
    <property type="match status" value="1"/>
</dbReference>
<organism evidence="5 6">
    <name type="scientific">Vibrio tapetis subsp. tapetis</name>
    <dbReference type="NCBI Taxonomy" id="1671868"/>
    <lineage>
        <taxon>Bacteria</taxon>
        <taxon>Pseudomonadati</taxon>
        <taxon>Pseudomonadota</taxon>
        <taxon>Gammaproteobacteria</taxon>
        <taxon>Vibrionales</taxon>
        <taxon>Vibrionaceae</taxon>
        <taxon>Vibrio</taxon>
    </lineage>
</organism>
<dbReference type="GO" id="GO:0003700">
    <property type="term" value="F:DNA-binding transcription factor activity"/>
    <property type="evidence" value="ECO:0007669"/>
    <property type="project" value="InterPro"/>
</dbReference>
<protein>
    <submittedName>
        <fullName evidence="5">Putative AraC-type DNA-binding domain-containing protein</fullName>
    </submittedName>
</protein>
<dbReference type="SMART" id="SM00342">
    <property type="entry name" value="HTH_ARAC"/>
    <property type="match status" value="1"/>
</dbReference>
<dbReference type="InterPro" id="IPR009057">
    <property type="entry name" value="Homeodomain-like_sf"/>
</dbReference>
<gene>
    <name evidence="5" type="ORF">VTAP4600_B0769</name>
</gene>
<evidence type="ECO:0000313" key="6">
    <source>
        <dbReference type="Proteomes" id="UP000235828"/>
    </source>
</evidence>
<dbReference type="PROSITE" id="PS00041">
    <property type="entry name" value="HTH_ARAC_FAMILY_1"/>
    <property type="match status" value="1"/>
</dbReference>
<dbReference type="GO" id="GO:0043565">
    <property type="term" value="F:sequence-specific DNA binding"/>
    <property type="evidence" value="ECO:0007669"/>
    <property type="project" value="InterPro"/>
</dbReference>
<evidence type="ECO:0000256" key="2">
    <source>
        <dbReference type="ARBA" id="ARBA00023125"/>
    </source>
</evidence>
<dbReference type="AlphaFoldDB" id="A0A2N8ZKE0"/>
<dbReference type="PANTHER" id="PTHR43280:SF2">
    <property type="entry name" value="HTH-TYPE TRANSCRIPTIONAL REGULATOR EXSA"/>
    <property type="match status" value="1"/>
</dbReference>
<dbReference type="Proteomes" id="UP000235828">
    <property type="component" value="Chromosome B"/>
</dbReference>
<dbReference type="OrthoDB" id="9803764at2"/>
<dbReference type="SUPFAM" id="SSF51215">
    <property type="entry name" value="Regulatory protein AraC"/>
    <property type="match status" value="1"/>
</dbReference>
<evidence type="ECO:0000259" key="4">
    <source>
        <dbReference type="PROSITE" id="PS01124"/>
    </source>
</evidence>
<dbReference type="Gene3D" id="2.60.120.280">
    <property type="entry name" value="Regulatory protein AraC"/>
    <property type="match status" value="1"/>
</dbReference>